<evidence type="ECO:0000256" key="2">
    <source>
        <dbReference type="ARBA" id="ARBA00009152"/>
    </source>
</evidence>
<dbReference type="NCBIfam" id="TIGR01856">
    <property type="entry name" value="hisJ_fam"/>
    <property type="match status" value="1"/>
</dbReference>
<keyword evidence="5 8" id="KW-0378">Hydrolase</keyword>
<evidence type="ECO:0000256" key="8">
    <source>
        <dbReference type="RuleBase" id="RU366003"/>
    </source>
</evidence>
<sequence length="308" mass="35296">MPYTHHSHSGQFCGHAKNTLEEMVQTAIAKGFHTYAMTEHIPRPIEDFYPREKDSHSPESLAKLFDHYISEAVRVKNLYSSQVKILIGFESEWIRPSTLQTIRDVLTKYSFDFFVGSLHHTHAIPIDFDRETYEKAREAAGGTDEKLFQDYFDSQLEMLQTLQPPVVGHFDLIRLLSDHRDTDFKDMNGVWEKIQRNLKFIASYGGILEVNASALRKGLAEPYPCMPICQLFLRMGGRFVMSDDSHSIDQIGTNYTRLLNFIQKAGIEEIMYADSDAPPRDGRFPNAGFSSIAIDDLVQHPFWSTTHL</sequence>
<dbReference type="AlphaFoldDB" id="A0A6A5U6R9"/>
<dbReference type="GO" id="GO:0000105">
    <property type="term" value="P:L-histidine biosynthetic process"/>
    <property type="evidence" value="ECO:0007669"/>
    <property type="project" value="UniProtKB-UniRule"/>
</dbReference>
<keyword evidence="6 8" id="KW-0368">Histidine biosynthesis</keyword>
<feature type="domain" description="PHP" evidence="9">
    <location>
        <begin position="5"/>
        <end position="212"/>
    </location>
</feature>
<evidence type="ECO:0000256" key="1">
    <source>
        <dbReference type="ARBA" id="ARBA00004970"/>
    </source>
</evidence>
<gene>
    <name evidence="10" type="ORF">CC80DRAFT_522976</name>
</gene>
<reference evidence="10" key="1">
    <citation type="journal article" date="2020" name="Stud. Mycol.">
        <title>101 Dothideomycetes genomes: a test case for predicting lifestyles and emergence of pathogens.</title>
        <authorList>
            <person name="Haridas S."/>
            <person name="Albert R."/>
            <person name="Binder M."/>
            <person name="Bloem J."/>
            <person name="Labutti K."/>
            <person name="Salamov A."/>
            <person name="Andreopoulos B."/>
            <person name="Baker S."/>
            <person name="Barry K."/>
            <person name="Bills G."/>
            <person name="Bluhm B."/>
            <person name="Cannon C."/>
            <person name="Castanera R."/>
            <person name="Culley D."/>
            <person name="Daum C."/>
            <person name="Ezra D."/>
            <person name="Gonzalez J."/>
            <person name="Henrissat B."/>
            <person name="Kuo A."/>
            <person name="Liang C."/>
            <person name="Lipzen A."/>
            <person name="Lutzoni F."/>
            <person name="Magnuson J."/>
            <person name="Mondo S."/>
            <person name="Nolan M."/>
            <person name="Ohm R."/>
            <person name="Pangilinan J."/>
            <person name="Park H.-J."/>
            <person name="Ramirez L."/>
            <person name="Alfaro M."/>
            <person name="Sun H."/>
            <person name="Tritt A."/>
            <person name="Yoshinaga Y."/>
            <person name="Zwiers L.-H."/>
            <person name="Turgeon B."/>
            <person name="Goodwin S."/>
            <person name="Spatafora J."/>
            <person name="Crous P."/>
            <person name="Grigoriev I."/>
        </authorList>
    </citation>
    <scope>NUCLEOTIDE SEQUENCE</scope>
    <source>
        <strain evidence="10">CBS 675.92</strain>
    </source>
</reference>
<dbReference type="FunFam" id="3.20.20.140:FF:000059">
    <property type="entry name" value="Histidinol-phosphatase"/>
    <property type="match status" value="1"/>
</dbReference>
<dbReference type="EMBL" id="ML976982">
    <property type="protein sequence ID" value="KAF1960591.1"/>
    <property type="molecule type" value="Genomic_DNA"/>
</dbReference>
<dbReference type="OrthoDB" id="5957391at2759"/>
<evidence type="ECO:0000313" key="10">
    <source>
        <dbReference type="EMBL" id="KAF1960591.1"/>
    </source>
</evidence>
<comment type="pathway">
    <text evidence="1 8">Amino-acid biosynthesis; L-histidine biosynthesis; L-histidine from 5-phospho-alpha-D-ribose 1-diphosphate: step 8/9.</text>
</comment>
<evidence type="ECO:0000256" key="4">
    <source>
        <dbReference type="ARBA" id="ARBA00022605"/>
    </source>
</evidence>
<dbReference type="PANTHER" id="PTHR21039:SF0">
    <property type="entry name" value="HISTIDINOL-PHOSPHATASE"/>
    <property type="match status" value="1"/>
</dbReference>
<comment type="catalytic activity">
    <reaction evidence="7 8">
        <text>L-histidinol phosphate + H2O = L-histidinol + phosphate</text>
        <dbReference type="Rhea" id="RHEA:14465"/>
        <dbReference type="ChEBI" id="CHEBI:15377"/>
        <dbReference type="ChEBI" id="CHEBI:43474"/>
        <dbReference type="ChEBI" id="CHEBI:57699"/>
        <dbReference type="ChEBI" id="CHEBI:57980"/>
        <dbReference type="EC" id="3.1.3.15"/>
    </reaction>
</comment>
<dbReference type="GO" id="GO:0004401">
    <property type="term" value="F:histidinol-phosphatase activity"/>
    <property type="evidence" value="ECO:0007669"/>
    <property type="project" value="UniProtKB-UniRule"/>
</dbReference>
<dbReference type="UniPathway" id="UPA00031">
    <property type="reaction ID" value="UER00013"/>
</dbReference>
<evidence type="ECO:0000256" key="6">
    <source>
        <dbReference type="ARBA" id="ARBA00023102"/>
    </source>
</evidence>
<name>A0A6A5U6R9_9PLEO</name>
<dbReference type="GO" id="GO:0005737">
    <property type="term" value="C:cytoplasm"/>
    <property type="evidence" value="ECO:0007669"/>
    <property type="project" value="TreeGrafter"/>
</dbReference>
<dbReference type="CDD" id="cd12110">
    <property type="entry name" value="PHP_HisPPase_Hisj_like"/>
    <property type="match status" value="1"/>
</dbReference>
<evidence type="ECO:0000259" key="9">
    <source>
        <dbReference type="Pfam" id="PF02811"/>
    </source>
</evidence>
<dbReference type="Pfam" id="PF02811">
    <property type="entry name" value="PHP"/>
    <property type="match status" value="1"/>
</dbReference>
<dbReference type="InterPro" id="IPR010140">
    <property type="entry name" value="Histidinol_P_phosphatase_HisJ"/>
</dbReference>
<dbReference type="Proteomes" id="UP000800035">
    <property type="component" value="Unassembled WGS sequence"/>
</dbReference>
<dbReference type="EC" id="3.1.3.15" evidence="3 8"/>
<dbReference type="Gene3D" id="3.20.20.140">
    <property type="entry name" value="Metal-dependent hydrolases"/>
    <property type="match status" value="1"/>
</dbReference>
<keyword evidence="11" id="KW-1185">Reference proteome</keyword>
<proteinExistence type="inferred from homology"/>
<dbReference type="InterPro" id="IPR016195">
    <property type="entry name" value="Pol/histidinol_Pase-like"/>
</dbReference>
<organism evidence="10 11">
    <name type="scientific">Byssothecium circinans</name>
    <dbReference type="NCBI Taxonomy" id="147558"/>
    <lineage>
        <taxon>Eukaryota</taxon>
        <taxon>Fungi</taxon>
        <taxon>Dikarya</taxon>
        <taxon>Ascomycota</taxon>
        <taxon>Pezizomycotina</taxon>
        <taxon>Dothideomycetes</taxon>
        <taxon>Pleosporomycetidae</taxon>
        <taxon>Pleosporales</taxon>
        <taxon>Massarineae</taxon>
        <taxon>Massarinaceae</taxon>
        <taxon>Byssothecium</taxon>
    </lineage>
</organism>
<evidence type="ECO:0000256" key="3">
    <source>
        <dbReference type="ARBA" id="ARBA00013085"/>
    </source>
</evidence>
<dbReference type="SUPFAM" id="SSF89550">
    <property type="entry name" value="PHP domain-like"/>
    <property type="match status" value="1"/>
</dbReference>
<evidence type="ECO:0000256" key="5">
    <source>
        <dbReference type="ARBA" id="ARBA00022801"/>
    </source>
</evidence>
<evidence type="ECO:0000313" key="11">
    <source>
        <dbReference type="Proteomes" id="UP000800035"/>
    </source>
</evidence>
<accession>A0A6A5U6R9</accession>
<comment type="similarity">
    <text evidence="2 8">Belongs to the PHP hydrolase family. HisK subfamily.</text>
</comment>
<protein>
    <recommendedName>
        <fullName evidence="3 8">Histidinol-phosphatase</fullName>
        <shortName evidence="8">HolPase</shortName>
        <ecNumber evidence="3 8">3.1.3.15</ecNumber>
    </recommendedName>
</protein>
<dbReference type="InterPro" id="IPR004013">
    <property type="entry name" value="PHP_dom"/>
</dbReference>
<evidence type="ECO:0000256" key="7">
    <source>
        <dbReference type="ARBA" id="ARBA00049158"/>
    </source>
</evidence>
<keyword evidence="4 8" id="KW-0028">Amino-acid biosynthesis</keyword>
<dbReference type="PANTHER" id="PTHR21039">
    <property type="entry name" value="HISTIDINOL PHOSPHATASE-RELATED"/>
    <property type="match status" value="1"/>
</dbReference>